<keyword evidence="3" id="KW-1185">Reference proteome</keyword>
<accession>A0ABM8KQ47</accession>
<evidence type="ECO:0000256" key="1">
    <source>
        <dbReference type="SAM" id="Phobius"/>
    </source>
</evidence>
<reference evidence="2 3" key="1">
    <citation type="submission" date="2020-02" db="EMBL/GenBank/DDBJ databases">
        <authorList>
            <person name="Criscuolo A."/>
        </authorList>
    </citation>
    <scope>NUCLEOTIDE SEQUENCE [LARGE SCALE GENOMIC DNA]</scope>
    <source>
        <strain evidence="2">CECT7796</strain>
    </source>
</reference>
<keyword evidence="1" id="KW-0812">Transmembrane</keyword>
<feature type="transmembrane region" description="Helical" evidence="1">
    <location>
        <begin position="63"/>
        <end position="83"/>
    </location>
</feature>
<name>A0ABM8KQ47_9FLAO</name>
<protein>
    <submittedName>
        <fullName evidence="2">Uncharacterized protein</fullName>
    </submittedName>
</protein>
<dbReference type="Proteomes" id="UP000474567">
    <property type="component" value="Unassembled WGS sequence"/>
</dbReference>
<proteinExistence type="predicted"/>
<comment type="caution">
    <text evidence="2">The sequence shown here is derived from an EMBL/GenBank/DDBJ whole genome shotgun (WGS) entry which is preliminary data.</text>
</comment>
<evidence type="ECO:0000313" key="3">
    <source>
        <dbReference type="Proteomes" id="UP000474567"/>
    </source>
</evidence>
<keyword evidence="1" id="KW-0472">Membrane</keyword>
<dbReference type="EMBL" id="CADCST010000176">
    <property type="protein sequence ID" value="CAA9203281.1"/>
    <property type="molecule type" value="Genomic_DNA"/>
</dbReference>
<gene>
    <name evidence="2" type="ORF">FLACOL7796_04680</name>
</gene>
<sequence>MKEDTLKYRGKFEKIWTSPVWSKVISAAIIATITVLYSIVKTAFENISIYDATIKVLNFEIEVYLYLIFSIFSIAIYFIINFIRKKINKSHLGFELDQKIGNFTFRELHNALLTHIIETPERLGTYNTPPTIDLLTVFKIYARIFNQGVQWEDDTDTYYKIGPTLMSYGIIEKTPTTNKLDKIGMEILQTSKIGYEFLAMLEKWRVYNNDEFEESELQIITDNQKKKK</sequence>
<keyword evidence="1" id="KW-1133">Transmembrane helix</keyword>
<evidence type="ECO:0000313" key="2">
    <source>
        <dbReference type="EMBL" id="CAA9203281.1"/>
    </source>
</evidence>
<feature type="transmembrane region" description="Helical" evidence="1">
    <location>
        <begin position="20"/>
        <end position="40"/>
    </location>
</feature>
<organism evidence="2 3">
    <name type="scientific">Flavobacterium collinsii</name>
    <dbReference type="NCBI Taxonomy" id="1114861"/>
    <lineage>
        <taxon>Bacteria</taxon>
        <taxon>Pseudomonadati</taxon>
        <taxon>Bacteroidota</taxon>
        <taxon>Flavobacteriia</taxon>
        <taxon>Flavobacteriales</taxon>
        <taxon>Flavobacteriaceae</taxon>
        <taxon>Flavobacterium</taxon>
    </lineage>
</organism>